<dbReference type="InterPro" id="IPR021765">
    <property type="entry name" value="UstYa-like"/>
</dbReference>
<keyword evidence="3" id="KW-0812">Transmembrane</keyword>
<protein>
    <submittedName>
        <fullName evidence="4">Uncharacterized protein</fullName>
    </submittedName>
</protein>
<dbReference type="VEuPathDB" id="FungiDB:BO82DRAFT_430608"/>
<accession>A0A319DY13</accession>
<dbReference type="Pfam" id="PF11807">
    <property type="entry name" value="UstYa"/>
    <property type="match status" value="1"/>
</dbReference>
<gene>
    <name evidence="4" type="ORF">BO82DRAFT_430608</name>
</gene>
<dbReference type="GeneID" id="37143371"/>
<dbReference type="Proteomes" id="UP000248340">
    <property type="component" value="Unassembled WGS sequence"/>
</dbReference>
<evidence type="ECO:0000256" key="3">
    <source>
        <dbReference type="SAM" id="Phobius"/>
    </source>
</evidence>
<dbReference type="RefSeq" id="XP_025493992.1">
    <property type="nucleotide sequence ID" value="XM_025640629.1"/>
</dbReference>
<evidence type="ECO:0000313" key="5">
    <source>
        <dbReference type="Proteomes" id="UP000248340"/>
    </source>
</evidence>
<name>A0A319DY13_9EURO</name>
<reference evidence="4 5" key="1">
    <citation type="submission" date="2016-12" db="EMBL/GenBank/DDBJ databases">
        <title>The genomes of Aspergillus section Nigri reveals drivers in fungal speciation.</title>
        <authorList>
            <consortium name="DOE Joint Genome Institute"/>
            <person name="Vesth T.C."/>
            <person name="Nybo J."/>
            <person name="Theobald S."/>
            <person name="Brandl J."/>
            <person name="Frisvad J.C."/>
            <person name="Nielsen K.F."/>
            <person name="Lyhne E.K."/>
            <person name="Kogle M.E."/>
            <person name="Kuo A."/>
            <person name="Riley R."/>
            <person name="Clum A."/>
            <person name="Nolan M."/>
            <person name="Lipzen A."/>
            <person name="Salamov A."/>
            <person name="Henrissat B."/>
            <person name="Wiebenga A."/>
            <person name="De Vries R.P."/>
            <person name="Grigoriev I.V."/>
            <person name="Mortensen U.H."/>
            <person name="Andersen M.R."/>
            <person name="Baker S.E."/>
        </authorList>
    </citation>
    <scope>NUCLEOTIDE SEQUENCE [LARGE SCALE GENOMIC DNA]</scope>
    <source>
        <strain evidence="4 5">CBS 121591</strain>
    </source>
</reference>
<comment type="similarity">
    <text evidence="2">Belongs to the ustYa family.</text>
</comment>
<keyword evidence="3" id="KW-1133">Transmembrane helix</keyword>
<dbReference type="OrthoDB" id="3687641at2759"/>
<evidence type="ECO:0000313" key="4">
    <source>
        <dbReference type="EMBL" id="PYH83792.1"/>
    </source>
</evidence>
<dbReference type="EMBL" id="KZ821687">
    <property type="protein sequence ID" value="PYH83792.1"/>
    <property type="molecule type" value="Genomic_DNA"/>
</dbReference>
<dbReference type="PANTHER" id="PTHR33365:SF4">
    <property type="entry name" value="CYCLOCHLOROTINE BIOSYNTHESIS PROTEIN O"/>
    <property type="match status" value="1"/>
</dbReference>
<evidence type="ECO:0000256" key="1">
    <source>
        <dbReference type="ARBA" id="ARBA00004685"/>
    </source>
</evidence>
<dbReference type="GO" id="GO:0043386">
    <property type="term" value="P:mycotoxin biosynthetic process"/>
    <property type="evidence" value="ECO:0007669"/>
    <property type="project" value="InterPro"/>
</dbReference>
<comment type="pathway">
    <text evidence="1">Mycotoxin biosynthesis.</text>
</comment>
<evidence type="ECO:0000256" key="2">
    <source>
        <dbReference type="ARBA" id="ARBA00035112"/>
    </source>
</evidence>
<keyword evidence="3" id="KW-0472">Membrane</keyword>
<keyword evidence="5" id="KW-1185">Reference proteome</keyword>
<organism evidence="4 5">
    <name type="scientific">Aspergillus uvarum CBS 121591</name>
    <dbReference type="NCBI Taxonomy" id="1448315"/>
    <lineage>
        <taxon>Eukaryota</taxon>
        <taxon>Fungi</taxon>
        <taxon>Dikarya</taxon>
        <taxon>Ascomycota</taxon>
        <taxon>Pezizomycotina</taxon>
        <taxon>Eurotiomycetes</taxon>
        <taxon>Eurotiomycetidae</taxon>
        <taxon>Eurotiales</taxon>
        <taxon>Aspergillaceae</taxon>
        <taxon>Aspergillus</taxon>
        <taxon>Aspergillus subgen. Circumdati</taxon>
    </lineage>
</organism>
<dbReference type="PANTHER" id="PTHR33365">
    <property type="entry name" value="YALI0B05434P"/>
    <property type="match status" value="1"/>
</dbReference>
<sequence>MMGLQHLLGWRRTQPSRMIIPTSDEDGEEELFLPSEPHKKRRFEETRPEALPWMISTFTLGACLLVLLLLAYPASGGQSYEVGYATEMQAAIPQIELERVRFWGGIKADENGTFYMHFNPADKVRYVGKPTRELDAAWDRLAGQFIPLTQEESESVEGDISEHDGIYLAAIVFTAWWAMQTPLFPTSLPMIDTLQNYLRQAIYDDYYPSIHEIRPHIPEYWLHVDHCIETLRQEIQCAGDLTPVPKVWNEHAGQLLADIEATHTCRKFERILEWTENR</sequence>
<dbReference type="AlphaFoldDB" id="A0A319DY13"/>
<dbReference type="STRING" id="1448315.A0A319DY13"/>
<feature type="transmembrane region" description="Helical" evidence="3">
    <location>
        <begin position="50"/>
        <end position="72"/>
    </location>
</feature>
<proteinExistence type="inferred from homology"/>